<proteinExistence type="predicted"/>
<dbReference type="EMBL" id="BAABDD010000009">
    <property type="protein sequence ID" value="GAA3742808.1"/>
    <property type="molecule type" value="Genomic_DNA"/>
</dbReference>
<evidence type="ECO:0000256" key="2">
    <source>
        <dbReference type="SAM" id="Phobius"/>
    </source>
</evidence>
<accession>A0ABP7FSI6</accession>
<protein>
    <submittedName>
        <fullName evidence="3">Uncharacterized protein</fullName>
    </submittedName>
</protein>
<organism evidence="3 4">
    <name type="scientific">Salinactinospora qingdaonensis</name>
    <dbReference type="NCBI Taxonomy" id="702744"/>
    <lineage>
        <taxon>Bacteria</taxon>
        <taxon>Bacillati</taxon>
        <taxon>Actinomycetota</taxon>
        <taxon>Actinomycetes</taxon>
        <taxon>Streptosporangiales</taxon>
        <taxon>Nocardiopsidaceae</taxon>
        <taxon>Salinactinospora</taxon>
    </lineage>
</organism>
<comment type="caution">
    <text evidence="3">The sequence shown here is derived from an EMBL/GenBank/DDBJ whole genome shotgun (WGS) entry which is preliminary data.</text>
</comment>
<feature type="transmembrane region" description="Helical" evidence="2">
    <location>
        <begin position="43"/>
        <end position="61"/>
    </location>
</feature>
<keyword evidence="2" id="KW-0812">Transmembrane</keyword>
<evidence type="ECO:0000313" key="4">
    <source>
        <dbReference type="Proteomes" id="UP001500908"/>
    </source>
</evidence>
<sequence length="92" mass="9751">MRGVRRDRVSGIPPQVPESGPGSCRERSNRGGTAAYCGGMKRILLTALIVLVAFVAGGWLLGLLGGLFKWALIIGAIALGIAAFNKYLKPKR</sequence>
<evidence type="ECO:0000313" key="3">
    <source>
        <dbReference type="EMBL" id="GAA3742808.1"/>
    </source>
</evidence>
<reference evidence="4" key="1">
    <citation type="journal article" date="2019" name="Int. J. Syst. Evol. Microbiol.">
        <title>The Global Catalogue of Microorganisms (GCM) 10K type strain sequencing project: providing services to taxonomists for standard genome sequencing and annotation.</title>
        <authorList>
            <consortium name="The Broad Institute Genomics Platform"/>
            <consortium name="The Broad Institute Genome Sequencing Center for Infectious Disease"/>
            <person name="Wu L."/>
            <person name="Ma J."/>
        </authorList>
    </citation>
    <scope>NUCLEOTIDE SEQUENCE [LARGE SCALE GENOMIC DNA]</scope>
    <source>
        <strain evidence="4">JCM 17137</strain>
    </source>
</reference>
<keyword evidence="4" id="KW-1185">Reference proteome</keyword>
<evidence type="ECO:0000256" key="1">
    <source>
        <dbReference type="SAM" id="MobiDB-lite"/>
    </source>
</evidence>
<dbReference type="Proteomes" id="UP001500908">
    <property type="component" value="Unassembled WGS sequence"/>
</dbReference>
<gene>
    <name evidence="3" type="ORF">GCM10022402_23080</name>
</gene>
<feature type="region of interest" description="Disordered" evidence="1">
    <location>
        <begin position="1"/>
        <end position="30"/>
    </location>
</feature>
<name>A0ABP7FSI6_9ACTN</name>
<keyword evidence="2" id="KW-0472">Membrane</keyword>
<feature type="transmembrane region" description="Helical" evidence="2">
    <location>
        <begin position="67"/>
        <end position="88"/>
    </location>
</feature>
<keyword evidence="2" id="KW-1133">Transmembrane helix</keyword>